<protein>
    <submittedName>
        <fullName evidence="2">N-methylhydantoinase B</fullName>
        <ecNumber evidence="2">3.5.2.14</ecNumber>
    </submittedName>
</protein>
<dbReference type="InterPro" id="IPR003692">
    <property type="entry name" value="Hydantoinase_B"/>
</dbReference>
<evidence type="ECO:0000313" key="3">
    <source>
        <dbReference type="Proteomes" id="UP000015347"/>
    </source>
</evidence>
<gene>
    <name evidence="2" type="ORF">Salmuc_02600</name>
</gene>
<dbReference type="RefSeq" id="WP_020039791.1">
    <property type="nucleotide sequence ID" value="NZ_KE557273.1"/>
</dbReference>
<dbReference type="GO" id="GO:0005829">
    <property type="term" value="C:cytosol"/>
    <property type="evidence" value="ECO:0007669"/>
    <property type="project" value="TreeGrafter"/>
</dbReference>
<keyword evidence="3" id="KW-1185">Reference proteome</keyword>
<reference evidence="3" key="1">
    <citation type="journal article" date="2014" name="Stand. Genomic Sci.">
        <title>Genome sequence of the exopolysaccharide-producing Salipiger mucosus type strain (DSM 16094(T)), a moderately halophilic member of the Roseobacter clade.</title>
        <authorList>
            <person name="Riedel T."/>
            <person name="Spring S."/>
            <person name="Fiebig A."/>
            <person name="Petersen J."/>
            <person name="Kyrpides N.C."/>
            <person name="Goker M."/>
            <person name="Klenk H.P."/>
        </authorList>
    </citation>
    <scope>NUCLEOTIDE SEQUENCE [LARGE SCALE GENOMIC DNA]</scope>
    <source>
        <strain evidence="3">DSM 16094</strain>
    </source>
</reference>
<dbReference type="EMBL" id="APVH01000009">
    <property type="protein sequence ID" value="EPX85221.1"/>
    <property type="molecule type" value="Genomic_DNA"/>
</dbReference>
<organism evidence="2 3">
    <name type="scientific">Salipiger mucosus DSM 16094</name>
    <dbReference type="NCBI Taxonomy" id="1123237"/>
    <lineage>
        <taxon>Bacteria</taxon>
        <taxon>Pseudomonadati</taxon>
        <taxon>Pseudomonadota</taxon>
        <taxon>Alphaproteobacteria</taxon>
        <taxon>Rhodobacterales</taxon>
        <taxon>Roseobacteraceae</taxon>
        <taxon>Salipiger</taxon>
    </lineage>
</organism>
<evidence type="ECO:0000313" key="2">
    <source>
        <dbReference type="EMBL" id="EPX85221.1"/>
    </source>
</evidence>
<name>S9QV09_9RHOB</name>
<sequence length="658" mass="70538">MDAVATAIMNNRFNAIVEEASAAIYRTAHTTFVKLVQDYQCAIATPDGDIFAYPSQSGVNVFIGIPLKKTIETIGLENIEEGDLFITNDPFASDGLVTHLMDVTMILPIFHEGELVAFGWSFVHASDIGGAIPGSISPAFHEVLQEGVRVRPTKLFSRGVLNETVKNFFMDNSRIPEEIWGDFQAMISGLKSMSRRLGQLCDRHGSDRICQSMEDVISYGEGKAREVISTIPDGSYAFSDYLEGFEEGQLAHVSVTVTVEGDELTVDYEGTDPQLPAAYNLVSGETTHPYIVQALVSFILTMEPLTPRNAGLLRPIHSRAPRGSILNAVYPASGGARAASATRAYDVLLGCLNQALPDGLAAAGAGMAGIIVAAAPDPRTGRQRVNVINPIVGGSGGRVGRDGVDAMEVRYSALRSVPTEVLEIETSIMLRAVRLVPDSRAPGQFSGGAAISLELESTAEKALITVRSMNRFQLAPWGVRGGAHGRTGETLLNPGTERESSVGIITQLGLERGDVLRITSPSGGGFGDPLDRDLAALAADLYHGLLSRERAEADYGVVFDATGEIDAEATEARRAELRSDTPPPAFTFCAARQAQDAAWPMDLRRQLATRALAFDVATRSRMVDTLHRRQVAAGTPMSEEDLQQALNAEAQAFGVYAA</sequence>
<dbReference type="Pfam" id="PF02538">
    <property type="entry name" value="Hydantoinase_B"/>
    <property type="match status" value="1"/>
</dbReference>
<comment type="caution">
    <text evidence="2">The sequence shown here is derived from an EMBL/GenBank/DDBJ whole genome shotgun (WGS) entry which is preliminary data.</text>
</comment>
<dbReference type="HOGENOM" id="CLU_020413_1_1_5"/>
<accession>S9QV09</accession>
<evidence type="ECO:0000259" key="1">
    <source>
        <dbReference type="Pfam" id="PF02538"/>
    </source>
</evidence>
<proteinExistence type="predicted"/>
<keyword evidence="2" id="KW-0378">Hydrolase</keyword>
<dbReference type="STRING" id="1123237.Salmuc_02600"/>
<dbReference type="EC" id="3.5.2.14" evidence="2"/>
<dbReference type="PANTHER" id="PTHR11365">
    <property type="entry name" value="5-OXOPROLINASE RELATED"/>
    <property type="match status" value="1"/>
</dbReference>
<dbReference type="GO" id="GO:0047423">
    <property type="term" value="F:N-methylhydantoinase (ATP-hydrolyzing) activity"/>
    <property type="evidence" value="ECO:0007669"/>
    <property type="project" value="UniProtKB-EC"/>
</dbReference>
<dbReference type="eggNOG" id="COG0146">
    <property type="taxonomic scope" value="Bacteria"/>
</dbReference>
<dbReference type="OrthoDB" id="9761586at2"/>
<dbReference type="GO" id="GO:0017168">
    <property type="term" value="F:5-oxoprolinase (ATP-hydrolyzing) activity"/>
    <property type="evidence" value="ECO:0007669"/>
    <property type="project" value="TreeGrafter"/>
</dbReference>
<dbReference type="Proteomes" id="UP000015347">
    <property type="component" value="Unassembled WGS sequence"/>
</dbReference>
<feature type="domain" description="Hydantoinase B/oxoprolinase" evidence="1">
    <location>
        <begin position="2"/>
        <end position="529"/>
    </location>
</feature>
<dbReference type="GO" id="GO:0006749">
    <property type="term" value="P:glutathione metabolic process"/>
    <property type="evidence" value="ECO:0007669"/>
    <property type="project" value="TreeGrafter"/>
</dbReference>
<dbReference type="InterPro" id="IPR045079">
    <property type="entry name" value="Oxoprolinase-like"/>
</dbReference>
<dbReference type="AlphaFoldDB" id="S9QV09"/>
<dbReference type="PANTHER" id="PTHR11365:SF23">
    <property type="entry name" value="HYPOTHETICAL 5-OXOPROLINASE (EUROFUNG)-RELATED"/>
    <property type="match status" value="1"/>
</dbReference>